<dbReference type="GO" id="GO:0004488">
    <property type="term" value="F:methylenetetrahydrofolate dehydrogenase (NADP+) activity"/>
    <property type="evidence" value="ECO:0007669"/>
    <property type="project" value="InterPro"/>
</dbReference>
<dbReference type="SUPFAM" id="SSF53223">
    <property type="entry name" value="Aminoacid dehydrogenase-like, N-terminal domain"/>
    <property type="match status" value="1"/>
</dbReference>
<reference evidence="3" key="1">
    <citation type="submission" date="2018-05" db="EMBL/GenBank/DDBJ databases">
        <authorList>
            <person name="Lanie J.A."/>
            <person name="Ng W.-L."/>
            <person name="Kazmierczak K.M."/>
            <person name="Andrzejewski T.M."/>
            <person name="Davidsen T.M."/>
            <person name="Wayne K.J."/>
            <person name="Tettelin H."/>
            <person name="Glass J.I."/>
            <person name="Rusch D."/>
            <person name="Podicherti R."/>
            <person name="Tsui H.-C.T."/>
            <person name="Winkler M.E."/>
        </authorList>
    </citation>
    <scope>NUCLEOTIDE SEQUENCE</scope>
</reference>
<dbReference type="InterPro" id="IPR046346">
    <property type="entry name" value="Aminoacid_DH-like_N_sf"/>
</dbReference>
<evidence type="ECO:0000313" key="3">
    <source>
        <dbReference type="EMBL" id="SVB65600.1"/>
    </source>
</evidence>
<feature type="domain" description="Tetrahydrofolate dehydrogenase/cyclohydrolase NAD(P)-binding" evidence="2">
    <location>
        <begin position="154"/>
        <end position="308"/>
    </location>
</feature>
<gene>
    <name evidence="3" type="ORF">METZ01_LOCUS218454</name>
</gene>
<dbReference type="Gene3D" id="3.40.50.10860">
    <property type="entry name" value="Leucine Dehydrogenase, chain A, domain 1"/>
    <property type="match status" value="1"/>
</dbReference>
<dbReference type="GO" id="GO:0004487">
    <property type="term" value="F:methylenetetrahydrofolate dehydrogenase (NAD+) activity"/>
    <property type="evidence" value="ECO:0007669"/>
    <property type="project" value="TreeGrafter"/>
</dbReference>
<dbReference type="SUPFAM" id="SSF51735">
    <property type="entry name" value="NAD(P)-binding Rossmann-fold domains"/>
    <property type="match status" value="1"/>
</dbReference>
<dbReference type="InterPro" id="IPR020630">
    <property type="entry name" value="THF_DH/CycHdrlase_cat_dom"/>
</dbReference>
<dbReference type="PANTHER" id="PTHR48099:SF3">
    <property type="entry name" value="METHYLENETETRAHYDROFOLATE DEHYDROGENASE [NAD(+)]"/>
    <property type="match status" value="1"/>
</dbReference>
<organism evidence="3">
    <name type="scientific">marine metagenome</name>
    <dbReference type="NCBI Taxonomy" id="408172"/>
    <lineage>
        <taxon>unclassified sequences</taxon>
        <taxon>metagenomes</taxon>
        <taxon>ecological metagenomes</taxon>
    </lineage>
</organism>
<evidence type="ECO:0000259" key="2">
    <source>
        <dbReference type="Pfam" id="PF02882"/>
    </source>
</evidence>
<dbReference type="InterPro" id="IPR036291">
    <property type="entry name" value="NAD(P)-bd_dom_sf"/>
</dbReference>
<name>A0A382FRH2_9ZZZZ</name>
<dbReference type="EMBL" id="UINC01051439">
    <property type="protein sequence ID" value="SVB65600.1"/>
    <property type="molecule type" value="Genomic_DNA"/>
</dbReference>
<proteinExistence type="predicted"/>
<sequence>MTTESQKINIAEYANKYKKQIRDKIATLYKDRTPPKLVGIMTGDDAGAKMYSKWTGRSCKKDNINYELVNVSKDDIISEIYKQMNDDTTTGIIVYYPIYGLDVKTFMGNNKDDYLRDTISINKDVEGLNFFYRNNLYRNIRFIDEKKNKKCLLPCTALSIVKILEELSYDRTQLIGKRLLGKTIGIVNRSEIVGKPLAAMLHNDGAEVYSIDIDTIYKLKDNNDYISIEYKLDEVIKKCDIIITGVPVEKYKLPLENVQEGTVLINFSHFKNIDEEEVMKINGIKYVASIGKMTIAMLERNLLRLYENNIN</sequence>
<dbReference type="Gene3D" id="3.40.50.720">
    <property type="entry name" value="NAD(P)-binding Rossmann-like Domain"/>
    <property type="match status" value="1"/>
</dbReference>
<dbReference type="Pfam" id="PF00763">
    <property type="entry name" value="THF_DHG_CYH"/>
    <property type="match status" value="1"/>
</dbReference>
<protein>
    <recommendedName>
        <fullName evidence="4">Tetrahydrofolate dehydrogenase/cyclohydrolase NAD(P)-binding domain-containing protein</fullName>
    </recommendedName>
</protein>
<dbReference type="AlphaFoldDB" id="A0A382FRH2"/>
<dbReference type="InterPro" id="IPR020631">
    <property type="entry name" value="THF_DH/CycHdrlase_NAD-bd_dom"/>
</dbReference>
<accession>A0A382FRH2</accession>
<dbReference type="Pfam" id="PF02882">
    <property type="entry name" value="THF_DHG_CYH_C"/>
    <property type="match status" value="1"/>
</dbReference>
<feature type="domain" description="Tetrahydrofolate dehydrogenase/cyclohydrolase catalytic" evidence="1">
    <location>
        <begin position="10"/>
        <end position="126"/>
    </location>
</feature>
<dbReference type="PANTHER" id="PTHR48099">
    <property type="entry name" value="C-1-TETRAHYDROFOLATE SYNTHASE, CYTOPLASMIC-RELATED"/>
    <property type="match status" value="1"/>
</dbReference>
<evidence type="ECO:0000259" key="1">
    <source>
        <dbReference type="Pfam" id="PF00763"/>
    </source>
</evidence>
<dbReference type="GO" id="GO:0035999">
    <property type="term" value="P:tetrahydrofolate interconversion"/>
    <property type="evidence" value="ECO:0007669"/>
    <property type="project" value="TreeGrafter"/>
</dbReference>
<dbReference type="GO" id="GO:0005829">
    <property type="term" value="C:cytosol"/>
    <property type="evidence" value="ECO:0007669"/>
    <property type="project" value="TreeGrafter"/>
</dbReference>
<dbReference type="GO" id="GO:0004477">
    <property type="term" value="F:methenyltetrahydrofolate cyclohydrolase activity"/>
    <property type="evidence" value="ECO:0007669"/>
    <property type="project" value="TreeGrafter"/>
</dbReference>
<dbReference type="GO" id="GO:0009113">
    <property type="term" value="P:purine nucleobase biosynthetic process"/>
    <property type="evidence" value="ECO:0007669"/>
    <property type="project" value="TreeGrafter"/>
</dbReference>
<evidence type="ECO:0008006" key="4">
    <source>
        <dbReference type="Google" id="ProtNLM"/>
    </source>
</evidence>